<keyword evidence="4" id="KW-0509">mRNA transport</keyword>
<keyword evidence="7" id="KW-0539">Nucleus</keyword>
<dbReference type="SUPFAM" id="SSF117289">
    <property type="entry name" value="Nucleoporin domain"/>
    <property type="match status" value="1"/>
</dbReference>
<evidence type="ECO:0000313" key="11">
    <source>
        <dbReference type="EnsemblMetazoa" id="XP_022664504"/>
    </source>
</evidence>
<dbReference type="Gene3D" id="1.25.40.700">
    <property type="match status" value="1"/>
</dbReference>
<dbReference type="Pfam" id="PF03177">
    <property type="entry name" value="Nucleoporin_C"/>
    <property type="match status" value="1"/>
</dbReference>
<evidence type="ECO:0000256" key="4">
    <source>
        <dbReference type="ARBA" id="ARBA00022816"/>
    </source>
</evidence>
<dbReference type="InParanoid" id="A0A7M7KBQ6"/>
<dbReference type="OrthoDB" id="103454at2759"/>
<dbReference type="GO" id="GO:0016973">
    <property type="term" value="P:poly(A)+ mRNA export from nucleus"/>
    <property type="evidence" value="ECO:0007669"/>
    <property type="project" value="TreeGrafter"/>
</dbReference>
<evidence type="ECO:0008006" key="13">
    <source>
        <dbReference type="Google" id="ProtNLM"/>
    </source>
</evidence>
<keyword evidence="6" id="KW-0811">Translocation</keyword>
<dbReference type="GO" id="GO:0006606">
    <property type="term" value="P:protein import into nucleus"/>
    <property type="evidence" value="ECO:0007669"/>
    <property type="project" value="TreeGrafter"/>
</dbReference>
<keyword evidence="12" id="KW-1185">Reference proteome</keyword>
<dbReference type="Gene3D" id="2.130.10.10">
    <property type="entry name" value="YVTN repeat-like/Quinoprotein amine dehydrogenase"/>
    <property type="match status" value="1"/>
</dbReference>
<reference evidence="11" key="1">
    <citation type="submission" date="2021-01" db="UniProtKB">
        <authorList>
            <consortium name="EnsemblMetazoa"/>
        </authorList>
    </citation>
    <scope>IDENTIFICATION</scope>
</reference>
<dbReference type="InterPro" id="IPR014908">
    <property type="entry name" value="Nucleoporin_Nup133/Nup155_N"/>
</dbReference>
<proteinExistence type="inferred from homology"/>
<protein>
    <recommendedName>
        <fullName evidence="13">Nuclear pore complex protein Nup133</fullName>
    </recommendedName>
</protein>
<dbReference type="FunCoup" id="A0A7M7KBQ6">
    <property type="interactions" value="2039"/>
</dbReference>
<dbReference type="PANTHER" id="PTHR13405">
    <property type="entry name" value="NUCLEAR PORE COMPLEX PROTEIN NUP133"/>
    <property type="match status" value="1"/>
</dbReference>
<dbReference type="KEGG" id="vde:111251778"/>
<feature type="compositionally biased region" description="Basic and acidic residues" evidence="8">
    <location>
        <begin position="60"/>
        <end position="73"/>
    </location>
</feature>
<evidence type="ECO:0000259" key="9">
    <source>
        <dbReference type="Pfam" id="PF03177"/>
    </source>
</evidence>
<feature type="domain" description="Nucleoporin Nup133/Nup155-like N-terminal" evidence="10">
    <location>
        <begin position="150"/>
        <end position="377"/>
    </location>
</feature>
<organism evidence="11 12">
    <name type="scientific">Varroa destructor</name>
    <name type="common">Honeybee mite</name>
    <dbReference type="NCBI Taxonomy" id="109461"/>
    <lineage>
        <taxon>Eukaryota</taxon>
        <taxon>Metazoa</taxon>
        <taxon>Ecdysozoa</taxon>
        <taxon>Arthropoda</taxon>
        <taxon>Chelicerata</taxon>
        <taxon>Arachnida</taxon>
        <taxon>Acari</taxon>
        <taxon>Parasitiformes</taxon>
        <taxon>Mesostigmata</taxon>
        <taxon>Gamasina</taxon>
        <taxon>Dermanyssoidea</taxon>
        <taxon>Varroidae</taxon>
        <taxon>Varroa</taxon>
    </lineage>
</organism>
<name>A0A7M7KBQ6_VARDE</name>
<dbReference type="Proteomes" id="UP000594260">
    <property type="component" value="Unplaced"/>
</dbReference>
<dbReference type="InterPro" id="IPR015943">
    <property type="entry name" value="WD40/YVTN_repeat-like_dom_sf"/>
</dbReference>
<evidence type="ECO:0000256" key="3">
    <source>
        <dbReference type="ARBA" id="ARBA00022448"/>
    </source>
</evidence>
<dbReference type="AlphaFoldDB" id="A0A7M7KBQ6"/>
<feature type="domain" description="Nucleoporin Nup133/Nup155-like C-terminal" evidence="9">
    <location>
        <begin position="804"/>
        <end position="1021"/>
    </location>
</feature>
<dbReference type="RefSeq" id="XP_022664504.1">
    <property type="nucleotide sequence ID" value="XM_022808769.1"/>
</dbReference>
<accession>A0A7M7KBQ6</accession>
<dbReference type="CTD" id="55746"/>
<dbReference type="PANTHER" id="PTHR13405:SF11">
    <property type="entry name" value="NUCLEAR PORE COMPLEX PROTEIN NUP133"/>
    <property type="match status" value="1"/>
</dbReference>
<dbReference type="GO" id="GO:0031080">
    <property type="term" value="C:nuclear pore outer ring"/>
    <property type="evidence" value="ECO:0007669"/>
    <property type="project" value="TreeGrafter"/>
</dbReference>
<sequence length="1156" mass="129665">MFGSPRTPSGRKRRYTLLKSPGAGLNTSQLTPGVCSEMILSGVWNKDMLPPFAAHLLQEQESRKGDGLRDSKRTRYSAVQPRTPQRAKASIVVGGNSLNASALQTSLLGETPLHILETSGSSLPVHVVESLLSLQTTPSTGWPVVLTQLWGWLVVRSRLLVFQHSQQRSSKTCFSLELPNSFLLHQANLCYVGETSPAPNCIVVSPMGVVRYWPNISHEAVFTETSVDMGGEECFQLVHLGEYNFVVATTTGSLIKVAVLGGRQANATLDTRKVKIHQGVLSELGKRMSSLLFGAMPIAGDTNHRLARRLLVRPTVDEVLILFENAIQCWGRWEDGAEAPRFDFDLNSLVKEAFRTKIWNNEPLSEEDIQCWCIDAQICKEEVLLLMAGVGAHMPSTLHYALALVDADCPQDLRTFTPLVETAVLTDANLDHLLAARCLLPHAREVFVYTRTKVMCIDLGEGDQDTIRLPANDAILGCGARDGQPLILTLNNHLALLKTTGRQALKTLPPDDTDRIAEWFLDPAELNCDPDSAEGLLRRALVHHSRGELTQSQTLLEKVFPTLVEGNAAEGMDEVLFDLSRALLDDPPAGDPRWGRRGGKGKSALIENQIADKEHAFDILIQFLKVNKVWKKLSGTVTVDGMELPTRLALHEHREMLAMAEGLNAAYERVRSAQRILDVAAKRVTAMRNEQAPSKSLSSRDLCFVRVARIDELLPEVQSYLEEFIEEEDASLIEHLINANALFVGALRGIKPLREKLLAQEPSLIEAGEYLPWTSRRLRSFVIRQCELSEEHALEHSFTSADTKRQIISQMVELSRCVLEDYVLHIKSLEVSAPRGSVELARQKMSADRQKLIGLLYKSKQLDTATSLAEEFLEFPLLVRICEESNQQSKLLNYMEMFSKENFAEFVFQYYVDTGKKDKLLSQPSTYNTELSRFLQAHGSLHWMHCIKSGDFRRACQSLKHLAEKERALLKRKKIQVSLAKLSALACANPQDGEKELDEINAMADLVALQESLSVQILAKNGYTKANCPVLEPAEMIKIITEANSQREQDYKIALDLVAFLPAEERPKFRRDIWARAILQDTWECLEGAYITDIMRDLLFFQIVELAFLQNYDLNEFMPPIDDLIQSELLNDIRDNDSFQYILCAGYEHVMRMTAT</sequence>
<dbReference type="GO" id="GO:0017056">
    <property type="term" value="F:structural constituent of nuclear pore"/>
    <property type="evidence" value="ECO:0007669"/>
    <property type="project" value="InterPro"/>
</dbReference>
<dbReference type="Pfam" id="PF08801">
    <property type="entry name" value="Nucleoporin_N"/>
    <property type="match status" value="1"/>
</dbReference>
<dbReference type="RefSeq" id="XP_022664505.1">
    <property type="nucleotide sequence ID" value="XM_022808770.1"/>
</dbReference>
<evidence type="ECO:0000256" key="6">
    <source>
        <dbReference type="ARBA" id="ARBA00023010"/>
    </source>
</evidence>
<evidence type="ECO:0000256" key="2">
    <source>
        <dbReference type="ARBA" id="ARBA00005569"/>
    </source>
</evidence>
<dbReference type="Gene3D" id="1.20.58.1380">
    <property type="match status" value="1"/>
</dbReference>
<evidence type="ECO:0000256" key="7">
    <source>
        <dbReference type="ARBA" id="ARBA00023242"/>
    </source>
</evidence>
<dbReference type="GeneID" id="111251778"/>
<dbReference type="OMA" id="TRKYEEY"/>
<comment type="subcellular location">
    <subcellularLocation>
        <location evidence="1">Nucleus envelope</location>
    </subcellularLocation>
</comment>
<evidence type="ECO:0000259" key="10">
    <source>
        <dbReference type="Pfam" id="PF08801"/>
    </source>
</evidence>
<evidence type="ECO:0000313" key="12">
    <source>
        <dbReference type="Proteomes" id="UP000594260"/>
    </source>
</evidence>
<keyword evidence="3" id="KW-0813">Transport</keyword>
<evidence type="ECO:0000256" key="8">
    <source>
        <dbReference type="SAM" id="MobiDB-lite"/>
    </source>
</evidence>
<comment type="similarity">
    <text evidence="2">Belongs to the nucleoporin Nup133 family.</text>
</comment>
<dbReference type="InterPro" id="IPR007187">
    <property type="entry name" value="Nucleoporin_Nup133/Nup155_C"/>
</dbReference>
<dbReference type="EnsemblMetazoa" id="XM_022808769">
    <property type="protein sequence ID" value="XP_022664504"/>
    <property type="gene ID" value="LOC111251778"/>
</dbReference>
<dbReference type="EnsemblMetazoa" id="XM_022808770">
    <property type="protein sequence ID" value="XP_022664505"/>
    <property type="gene ID" value="LOC111251778"/>
</dbReference>
<dbReference type="GO" id="GO:0000972">
    <property type="term" value="P:transcription-dependent tethering of RNA polymerase II gene DNA at nuclear periphery"/>
    <property type="evidence" value="ECO:0007669"/>
    <property type="project" value="TreeGrafter"/>
</dbReference>
<dbReference type="InterPro" id="IPR037624">
    <property type="entry name" value="Nup133-like"/>
</dbReference>
<feature type="region of interest" description="Disordered" evidence="8">
    <location>
        <begin position="60"/>
        <end position="81"/>
    </location>
</feature>
<evidence type="ECO:0000256" key="5">
    <source>
        <dbReference type="ARBA" id="ARBA00022927"/>
    </source>
</evidence>
<evidence type="ECO:0000256" key="1">
    <source>
        <dbReference type="ARBA" id="ARBA00004259"/>
    </source>
</evidence>
<keyword evidence="5" id="KW-0653">Protein transport</keyword>